<dbReference type="Pfam" id="PF01722">
    <property type="entry name" value="BolA"/>
    <property type="match status" value="1"/>
</dbReference>
<dbReference type="Proteomes" id="UP000075420">
    <property type="component" value="Unassembled WGS sequence"/>
</dbReference>
<dbReference type="AlphaFoldDB" id="A0A150PFA1"/>
<evidence type="ECO:0000313" key="3">
    <source>
        <dbReference type="Proteomes" id="UP000075420"/>
    </source>
</evidence>
<evidence type="ECO:0000256" key="1">
    <source>
        <dbReference type="RuleBase" id="RU003860"/>
    </source>
</evidence>
<dbReference type="PIRSF" id="PIRSF003113">
    <property type="entry name" value="BolA"/>
    <property type="match status" value="1"/>
</dbReference>
<dbReference type="InterPro" id="IPR036065">
    <property type="entry name" value="BolA-like_sf"/>
</dbReference>
<dbReference type="SUPFAM" id="SSF82657">
    <property type="entry name" value="BolA-like"/>
    <property type="match status" value="1"/>
</dbReference>
<organism evidence="2 3">
    <name type="scientific">Sorangium cellulosum</name>
    <name type="common">Polyangium cellulosum</name>
    <dbReference type="NCBI Taxonomy" id="56"/>
    <lineage>
        <taxon>Bacteria</taxon>
        <taxon>Pseudomonadati</taxon>
        <taxon>Myxococcota</taxon>
        <taxon>Polyangia</taxon>
        <taxon>Polyangiales</taxon>
        <taxon>Polyangiaceae</taxon>
        <taxon>Sorangium</taxon>
    </lineage>
</organism>
<protein>
    <submittedName>
        <fullName evidence="2">BolA family protein</fullName>
    </submittedName>
</protein>
<evidence type="ECO:0000313" key="2">
    <source>
        <dbReference type="EMBL" id="KYF54299.1"/>
    </source>
</evidence>
<proteinExistence type="inferred from homology"/>
<dbReference type="EMBL" id="JELY01001885">
    <property type="protein sequence ID" value="KYF54299.1"/>
    <property type="molecule type" value="Genomic_DNA"/>
</dbReference>
<dbReference type="Gene3D" id="3.30.300.90">
    <property type="entry name" value="BolA-like"/>
    <property type="match status" value="1"/>
</dbReference>
<gene>
    <name evidence="2" type="ORF">BE08_33125</name>
</gene>
<name>A0A150PFA1_SORCE</name>
<comment type="caution">
    <text evidence="2">The sequence shown here is derived from an EMBL/GenBank/DDBJ whole genome shotgun (WGS) entry which is preliminary data.</text>
</comment>
<comment type="similarity">
    <text evidence="1">Belongs to the BolA/IbaG family.</text>
</comment>
<reference evidence="2 3" key="1">
    <citation type="submission" date="2014-02" db="EMBL/GenBank/DDBJ databases">
        <title>The small core and large imbalanced accessory genome model reveals a collaborative survival strategy of Sorangium cellulosum strains in nature.</title>
        <authorList>
            <person name="Han K."/>
            <person name="Peng R."/>
            <person name="Blom J."/>
            <person name="Li Y.-Z."/>
        </authorList>
    </citation>
    <scope>NUCLEOTIDE SEQUENCE [LARGE SCALE GENOMIC DNA]</scope>
    <source>
        <strain evidence="2 3">So0157-25</strain>
    </source>
</reference>
<dbReference type="InterPro" id="IPR002634">
    <property type="entry name" value="BolA"/>
</dbReference>
<sequence>MPSHLTTFEGSIPEALKRAIEAKIEGATAEVTGGGGHFNLVVTSPVFAGKSMLESQRLVYGAIAHLMAGDQAPVHAIDSLKTRTP</sequence>
<accession>A0A150PFA1</accession>